<evidence type="ECO:0000313" key="3">
    <source>
        <dbReference type="Proteomes" id="UP000325113"/>
    </source>
</evidence>
<dbReference type="EMBL" id="VLTM01000028">
    <property type="protein sequence ID" value="KAA0162315.1"/>
    <property type="molecule type" value="Genomic_DNA"/>
</dbReference>
<evidence type="ECO:0000256" key="1">
    <source>
        <dbReference type="SAM" id="MobiDB-lite"/>
    </source>
</evidence>
<sequence length="1281" mass="142694">MSSAWLVRSQRAAGRSGPRPAHLASRLRPAPSTEPASRAVPAAAGSGAARELHGVTTSVVEPRPPRLTREDIKAEAEQMGQLDREAPLHPRQVAASPREYNAMLRLYKSRMSVLRKRYAQEWSARREREQAMLEARQAAWREARAAVKATRVEARAERIATHQRRQKRLRRARTVRQDMSRRRQGLWLLQVDRRQQAWLNALEADSQEWILEHEIDEKITADLFEEGRIPWQYREWFDNLARARAKDEAYARVAASSGAPGAQETEIEISDWEADMVAWESDAVEVGPAKAERDLVEIEDDITPLELAHGMDRKELRRRRAMRLRQYAAKYLLDEESEVLPPDYFSAISQRDAESVGKDVGAPGFFLLPEDIEQLKPPSLKPLLHKDQTVPGAFGEEHAADEAGVSMDPETLREIAKAHARIGWADFPLEDTRVVEADSEDLSDFSTVPSYEEEIVSLVESPRAAIREPRLEQAINPDSDGEIGFESAGSDSEFEAPARGLPVRESVGYAAVDPTTAEARDDLPEHFALNSDAAVHGLLADPSLHHRRMKEQLFGKQKGLNLPVVGTMRSSAHRIHNVRTTNLFMAYRMQTVLSQLQVDKSTMIKAMSVPMRRTTLREILDMAEAAQSGDAAASPPLDADEESAAIARNITESKINLELRPALAGYLDSNFEYRTSEELQEDLLGFTRWDQAAPHMADGELPKEPRSKIKDDDLSDDEPAALESLSRRFHSIPALLRAPPGLMTHRERVDRIMTLMPASVLSEAFQLRMLQLLRENVTSVTLSRQEGETEESPTFHVDGDTARRIREQLAEEFSDAFDRVEADAIQALRVRYSLREHEMLQELGAPVESLLDDANEPVDSDEEYGAAEAKDADVAFAKEAAAGAAEDDATEAAAEAAAAGKEPPAAPAVKELDHFAKELIEKHISSVHRVMVERGVQDGKNYVRDKHRRWTLMQLQGVDALLDRLEEELESPAGQHDLKVDMEPDDAMVTAAAAGHEVPHFLAGSVDIEHMPWELDATLAPDHANELRKRALRETRQAIADRDVLGSEFGVSDVRDDPVFSEAALSEELRYFRPHHLFHDRQGDALETPGTMVPTSELKDRADRVRAASRLARDRAVTSAQLAERPWEAPLVPMRPSPTGRGLEPAPGTPALLVDDGIDLAEDTAIQAAIFANNIPLARRMLEKRRIRLEREAPDVVDRYDVEANFHANMLGMVAQDDLRSSESESDSGKRGSRDSLFSDDDEHDFLFDAEEPDTAAAPFEGAAADFAASDAEADSDGARR</sequence>
<feature type="region of interest" description="Disordered" evidence="1">
    <location>
        <begin position="881"/>
        <end position="905"/>
    </location>
</feature>
<feature type="region of interest" description="Disordered" evidence="1">
    <location>
        <begin position="1217"/>
        <end position="1281"/>
    </location>
</feature>
<feature type="region of interest" description="Disordered" evidence="1">
    <location>
        <begin position="475"/>
        <end position="499"/>
    </location>
</feature>
<feature type="compositionally biased region" description="Acidic residues" evidence="1">
    <location>
        <begin position="1238"/>
        <end position="1254"/>
    </location>
</feature>
<name>A0A5A8DAQ6_CAFRO</name>
<feature type="region of interest" description="Disordered" evidence="1">
    <location>
        <begin position="695"/>
        <end position="716"/>
    </location>
</feature>
<dbReference type="Proteomes" id="UP000325113">
    <property type="component" value="Unassembled WGS sequence"/>
</dbReference>
<proteinExistence type="predicted"/>
<comment type="caution">
    <text evidence="2">The sequence shown here is derived from an EMBL/GenBank/DDBJ whole genome shotgun (WGS) entry which is preliminary data.</text>
</comment>
<feature type="compositionally biased region" description="Basic and acidic residues" evidence="1">
    <location>
        <begin position="1217"/>
        <end position="1234"/>
    </location>
</feature>
<evidence type="ECO:0000313" key="2">
    <source>
        <dbReference type="EMBL" id="KAA0162315.1"/>
    </source>
</evidence>
<accession>A0A5A8DAQ6</accession>
<feature type="compositionally biased region" description="Basic and acidic residues" evidence="1">
    <location>
        <begin position="697"/>
        <end position="712"/>
    </location>
</feature>
<organism evidence="2 3">
    <name type="scientific">Cafeteria roenbergensis</name>
    <name type="common">Marine flagellate</name>
    <dbReference type="NCBI Taxonomy" id="33653"/>
    <lineage>
        <taxon>Eukaryota</taxon>
        <taxon>Sar</taxon>
        <taxon>Stramenopiles</taxon>
        <taxon>Bigyra</taxon>
        <taxon>Opalozoa</taxon>
        <taxon>Bicosoecida</taxon>
        <taxon>Cafeteriaceae</taxon>
        <taxon>Cafeteria</taxon>
    </lineage>
</organism>
<feature type="compositionally biased region" description="Acidic residues" evidence="1">
    <location>
        <begin position="1272"/>
        <end position="1281"/>
    </location>
</feature>
<feature type="compositionally biased region" description="Low complexity" evidence="1">
    <location>
        <begin position="35"/>
        <end position="49"/>
    </location>
</feature>
<gene>
    <name evidence="2" type="ORF">FNF31_03357</name>
</gene>
<protein>
    <submittedName>
        <fullName evidence="2">Uncharacterized protein</fullName>
    </submittedName>
</protein>
<reference evidence="2 3" key="1">
    <citation type="submission" date="2019-07" db="EMBL/GenBank/DDBJ databases">
        <title>Genomes of Cafeteria roenbergensis.</title>
        <authorList>
            <person name="Fischer M.G."/>
            <person name="Hackl T."/>
            <person name="Roman M."/>
        </authorList>
    </citation>
    <scope>NUCLEOTIDE SEQUENCE [LARGE SCALE GENOMIC DNA]</scope>
    <source>
        <strain evidence="2 3">Cflag</strain>
    </source>
</reference>
<feature type="region of interest" description="Disordered" evidence="1">
    <location>
        <begin position="1"/>
        <end position="53"/>
    </location>
</feature>
<feature type="compositionally biased region" description="Low complexity" evidence="1">
    <location>
        <begin position="1255"/>
        <end position="1271"/>
    </location>
</feature>
<feature type="compositionally biased region" description="Low complexity" evidence="1">
    <location>
        <begin position="891"/>
        <end position="905"/>
    </location>
</feature>